<evidence type="ECO:0000256" key="9">
    <source>
        <dbReference type="ARBA" id="ARBA00023136"/>
    </source>
</evidence>
<dbReference type="InterPro" id="IPR032675">
    <property type="entry name" value="LRR_dom_sf"/>
</dbReference>
<evidence type="ECO:0000256" key="7">
    <source>
        <dbReference type="ARBA" id="ARBA00022737"/>
    </source>
</evidence>
<dbReference type="SUPFAM" id="SSF143437">
    <property type="entry name" value="THUMP domain-like"/>
    <property type="match status" value="1"/>
</dbReference>
<dbReference type="Pfam" id="PF13855">
    <property type="entry name" value="LRR_8"/>
    <property type="match status" value="2"/>
</dbReference>
<dbReference type="PRINTS" id="PR00019">
    <property type="entry name" value="LEURICHRPT"/>
</dbReference>
<comment type="similarity">
    <text evidence="2">Belongs to the RLP family.</text>
</comment>
<evidence type="ECO:0000256" key="1">
    <source>
        <dbReference type="ARBA" id="ARBA00004251"/>
    </source>
</evidence>
<keyword evidence="15" id="KW-1185">Reference proteome</keyword>
<keyword evidence="9" id="KW-0472">Membrane</keyword>
<comment type="caution">
    <text evidence="14">The sequence shown here is derived from an EMBL/GenBank/DDBJ whole genome shotgun (WGS) entry which is preliminary data.</text>
</comment>
<accession>A0ABR0VWA3</accession>
<name>A0ABR0VWA3_REHGL</name>
<gene>
    <name evidence="14" type="ORF">DH2020_027980</name>
</gene>
<dbReference type="SUPFAM" id="SSF52047">
    <property type="entry name" value="RNI-like"/>
    <property type="match status" value="1"/>
</dbReference>
<keyword evidence="4" id="KW-0433">Leucine-rich repeat</keyword>
<dbReference type="CDD" id="cd11717">
    <property type="entry name" value="THUMP_THUMPD1_like"/>
    <property type="match status" value="1"/>
</dbReference>
<evidence type="ECO:0000256" key="5">
    <source>
        <dbReference type="ARBA" id="ARBA00022692"/>
    </source>
</evidence>
<keyword evidence="11" id="KW-0694">RNA-binding</keyword>
<dbReference type="PROSITE" id="PS51450">
    <property type="entry name" value="LRR"/>
    <property type="match status" value="1"/>
</dbReference>
<keyword evidence="3" id="KW-1003">Cell membrane</keyword>
<dbReference type="InterPro" id="IPR040183">
    <property type="entry name" value="THUMPD1-like"/>
</dbReference>
<dbReference type="SUPFAM" id="SSF52058">
    <property type="entry name" value="L domain-like"/>
    <property type="match status" value="1"/>
</dbReference>
<keyword evidence="8" id="KW-1133">Transmembrane helix</keyword>
<dbReference type="Gene3D" id="3.30.2300.10">
    <property type="entry name" value="THUMP superfamily"/>
    <property type="match status" value="1"/>
</dbReference>
<dbReference type="Proteomes" id="UP001318860">
    <property type="component" value="Unassembled WGS sequence"/>
</dbReference>
<evidence type="ECO:0000259" key="13">
    <source>
        <dbReference type="PROSITE" id="PS51165"/>
    </source>
</evidence>
<evidence type="ECO:0000256" key="4">
    <source>
        <dbReference type="ARBA" id="ARBA00022614"/>
    </source>
</evidence>
<dbReference type="Pfam" id="PF02926">
    <property type="entry name" value="THUMP"/>
    <property type="match status" value="1"/>
</dbReference>
<dbReference type="InterPro" id="IPR004114">
    <property type="entry name" value="THUMP_dom"/>
</dbReference>
<evidence type="ECO:0000256" key="12">
    <source>
        <dbReference type="SAM" id="MobiDB-lite"/>
    </source>
</evidence>
<sequence>MSNCFLEALEYLDLSENQLSGGLTRQFGEFKSLRYLSLGENSLCGEIPKNLGNLSSLEYLSLGSNKLTGNLPESMGQIYNLKQLYVNDNMLEGIVTETHFAHLSNLTELLASGNNLTLKVIPNWIPPFKLQRLQLRSWNLGSDSRILSWLETQKKYIWELDLSSTGISGNVPSWLLNIRALNLSNNQLCGNIPVINNPQDGFQGGTQKVVCFSSNNFSGPLPIIGNTLTELDLSNNSFSGDIFHFLCDATKNKTNELRVLHLEGNHLSGELPEDCLMNWPSLIMLKLGNNNFSGKIPNSIGSLTYLQTLNLYGNKFSGHIPFSMQKCKELLKIDLSDNNLDGNIPTWMGTSLSKLLFVILRSNKLSGEITSTICQLNSIRILDLSDNNFFGTIPMCVNNFTSMKPQRKICLNLTNLVSKSASVTTKGSELHYDTILRLVTNIDLSKNNLSGDIPKEITSLVELRSLNLSGNHLTGLVPDSIGNMKQLESLDFSRNSLSSEIPSSFTIMSSLSYLNLSCNNLTGKIPESTQLLGFNESSFIGNHLCGRPLTNPSKPTPTKITGKERITFPTIILKSLWRADRYPTDNDEHTRESENKNVIATSGDASDKSGLETKDDLSLEKQTQEKEEKPENHDKQEAAVVEPPVKRQCMESPNCGNLSKKVEDKSVDKLIEAELAELGDRSKRRFCKLDTGCNGVVFIQMRKKDGDPSPKDIVQHMMTSLASTKKHVSRFLLRVLPVEASCYTSEEEIKRAIKPLIDKHFPMEIQVPRKFAVLYDARANTGADRRKVIDAVAKCVPSSHKVDLANPDINIVVQIVKTVCLIGVVEKYKELAKYNLRQLSSSSKQ</sequence>
<evidence type="ECO:0000313" key="15">
    <source>
        <dbReference type="Proteomes" id="UP001318860"/>
    </source>
</evidence>
<reference evidence="14 15" key="1">
    <citation type="journal article" date="2021" name="Comput. Struct. Biotechnol. J.">
        <title>De novo genome assembly of the potent medicinal plant Rehmannia glutinosa using nanopore technology.</title>
        <authorList>
            <person name="Ma L."/>
            <person name="Dong C."/>
            <person name="Song C."/>
            <person name="Wang X."/>
            <person name="Zheng X."/>
            <person name="Niu Y."/>
            <person name="Chen S."/>
            <person name="Feng W."/>
        </authorList>
    </citation>
    <scope>NUCLEOTIDE SEQUENCE [LARGE SCALE GENOMIC DNA]</scope>
    <source>
        <strain evidence="14">DH-2019</strain>
    </source>
</reference>
<dbReference type="SMART" id="SM00369">
    <property type="entry name" value="LRR_TYP"/>
    <property type="match status" value="6"/>
</dbReference>
<dbReference type="PROSITE" id="PS51165">
    <property type="entry name" value="THUMP"/>
    <property type="match status" value="1"/>
</dbReference>
<keyword evidence="7" id="KW-0677">Repeat</keyword>
<evidence type="ECO:0000256" key="8">
    <source>
        <dbReference type="ARBA" id="ARBA00022989"/>
    </source>
</evidence>
<keyword evidence="5" id="KW-0812">Transmembrane</keyword>
<proteinExistence type="inferred from homology"/>
<evidence type="ECO:0000256" key="6">
    <source>
        <dbReference type="ARBA" id="ARBA00022729"/>
    </source>
</evidence>
<organism evidence="14 15">
    <name type="scientific">Rehmannia glutinosa</name>
    <name type="common">Chinese foxglove</name>
    <dbReference type="NCBI Taxonomy" id="99300"/>
    <lineage>
        <taxon>Eukaryota</taxon>
        <taxon>Viridiplantae</taxon>
        <taxon>Streptophyta</taxon>
        <taxon>Embryophyta</taxon>
        <taxon>Tracheophyta</taxon>
        <taxon>Spermatophyta</taxon>
        <taxon>Magnoliopsida</taxon>
        <taxon>eudicotyledons</taxon>
        <taxon>Gunneridae</taxon>
        <taxon>Pentapetalae</taxon>
        <taxon>asterids</taxon>
        <taxon>lamiids</taxon>
        <taxon>Lamiales</taxon>
        <taxon>Orobanchaceae</taxon>
        <taxon>Rehmannieae</taxon>
        <taxon>Rehmannia</taxon>
    </lineage>
</organism>
<feature type="domain" description="THUMP" evidence="13">
    <location>
        <begin position="720"/>
        <end position="826"/>
    </location>
</feature>
<feature type="region of interest" description="Disordered" evidence="12">
    <location>
        <begin position="583"/>
        <end position="640"/>
    </location>
</feature>
<protein>
    <recommendedName>
        <fullName evidence="13">THUMP domain-containing protein</fullName>
    </recommendedName>
</protein>
<dbReference type="PANTHER" id="PTHR48063:SF98">
    <property type="entry name" value="LRR RECEPTOR-LIKE SERINE_THREONINE-PROTEIN KINASE FLS2"/>
    <property type="match status" value="1"/>
</dbReference>
<evidence type="ECO:0000256" key="2">
    <source>
        <dbReference type="ARBA" id="ARBA00009592"/>
    </source>
</evidence>
<evidence type="ECO:0000313" key="14">
    <source>
        <dbReference type="EMBL" id="KAK6138289.1"/>
    </source>
</evidence>
<keyword evidence="10" id="KW-0325">Glycoprotein</keyword>
<dbReference type="InterPro" id="IPR003591">
    <property type="entry name" value="Leu-rich_rpt_typical-subtyp"/>
</dbReference>
<dbReference type="EMBL" id="JABTTQ020000740">
    <property type="protein sequence ID" value="KAK6138289.1"/>
    <property type="molecule type" value="Genomic_DNA"/>
</dbReference>
<dbReference type="Gene3D" id="3.80.10.10">
    <property type="entry name" value="Ribonuclease Inhibitor"/>
    <property type="match status" value="2"/>
</dbReference>
<dbReference type="SMART" id="SM00981">
    <property type="entry name" value="THUMP"/>
    <property type="match status" value="1"/>
</dbReference>
<feature type="compositionally biased region" description="Basic and acidic residues" evidence="12">
    <location>
        <begin position="583"/>
        <end position="595"/>
    </location>
</feature>
<comment type="subcellular location">
    <subcellularLocation>
        <location evidence="1">Cell membrane</location>
        <topology evidence="1">Single-pass type I membrane protein</topology>
    </subcellularLocation>
</comment>
<evidence type="ECO:0000256" key="3">
    <source>
        <dbReference type="ARBA" id="ARBA00022475"/>
    </source>
</evidence>
<keyword evidence="6" id="KW-0732">Signal</keyword>
<evidence type="ECO:0000256" key="11">
    <source>
        <dbReference type="PROSITE-ProRule" id="PRU00529"/>
    </source>
</evidence>
<feature type="compositionally biased region" description="Basic and acidic residues" evidence="12">
    <location>
        <begin position="605"/>
        <end position="637"/>
    </location>
</feature>
<dbReference type="InterPro" id="IPR001611">
    <property type="entry name" value="Leu-rich_rpt"/>
</dbReference>
<dbReference type="Pfam" id="PF00560">
    <property type="entry name" value="LRR_1"/>
    <property type="match status" value="6"/>
</dbReference>
<dbReference type="PANTHER" id="PTHR48063">
    <property type="entry name" value="LRR RECEPTOR-LIKE KINASE"/>
    <property type="match status" value="1"/>
</dbReference>
<evidence type="ECO:0000256" key="10">
    <source>
        <dbReference type="ARBA" id="ARBA00023180"/>
    </source>
</evidence>
<dbReference type="InterPro" id="IPR046956">
    <property type="entry name" value="RLP23-like"/>
</dbReference>